<dbReference type="EMBL" id="AM039952">
    <property type="protein sequence ID" value="CAJ25611.1"/>
    <property type="molecule type" value="Genomic_DNA"/>
</dbReference>
<name>Q3BNQ2_XANE5</name>
<dbReference type="GO" id="GO:0003700">
    <property type="term" value="F:DNA-binding transcription factor activity"/>
    <property type="evidence" value="ECO:0007669"/>
    <property type="project" value="InterPro"/>
</dbReference>
<feature type="domain" description="HTH lysR-type" evidence="5">
    <location>
        <begin position="47"/>
        <end position="104"/>
    </location>
</feature>
<dbReference type="FunFam" id="1.10.10.10:FF:000001">
    <property type="entry name" value="LysR family transcriptional regulator"/>
    <property type="match status" value="1"/>
</dbReference>
<dbReference type="Gene3D" id="3.40.190.290">
    <property type="match status" value="1"/>
</dbReference>
<evidence type="ECO:0000256" key="1">
    <source>
        <dbReference type="ARBA" id="ARBA00009437"/>
    </source>
</evidence>
<dbReference type="Gene3D" id="1.10.10.10">
    <property type="entry name" value="Winged helix-like DNA-binding domain superfamily/Winged helix DNA-binding domain"/>
    <property type="match status" value="1"/>
</dbReference>
<evidence type="ECO:0000313" key="6">
    <source>
        <dbReference type="EMBL" id="CAJ25611.1"/>
    </source>
</evidence>
<dbReference type="InterPro" id="IPR036388">
    <property type="entry name" value="WH-like_DNA-bd_sf"/>
</dbReference>
<dbReference type="Pfam" id="PF00126">
    <property type="entry name" value="HTH_1"/>
    <property type="match status" value="1"/>
</dbReference>
<dbReference type="InterPro" id="IPR036390">
    <property type="entry name" value="WH_DNA-bd_sf"/>
</dbReference>
<dbReference type="GO" id="GO:0043565">
    <property type="term" value="F:sequence-specific DNA binding"/>
    <property type="evidence" value="ECO:0007669"/>
    <property type="project" value="TreeGrafter"/>
</dbReference>
<dbReference type="PANTHER" id="PTHR30537">
    <property type="entry name" value="HTH-TYPE TRANSCRIPTIONAL REGULATOR"/>
    <property type="match status" value="1"/>
</dbReference>
<dbReference type="PANTHER" id="PTHR30537:SF17">
    <property type="entry name" value="LYSR-FAMILY REGULATORY PROTEIN"/>
    <property type="match status" value="1"/>
</dbReference>
<dbReference type="PROSITE" id="PS50931">
    <property type="entry name" value="HTH_LYSR"/>
    <property type="match status" value="1"/>
</dbReference>
<dbReference type="InterPro" id="IPR005119">
    <property type="entry name" value="LysR_subst-bd"/>
</dbReference>
<dbReference type="InterPro" id="IPR058163">
    <property type="entry name" value="LysR-type_TF_proteobact-type"/>
</dbReference>
<dbReference type="eggNOG" id="COG0583">
    <property type="taxonomic scope" value="Bacteria"/>
</dbReference>
<organism evidence="7">
    <name type="scientific">Xanthomonas euvesicatoria pv. vesicatoria (strain 85-10)</name>
    <name type="common">Xanthomonas campestris pv. vesicatoria</name>
    <dbReference type="NCBI Taxonomy" id="316273"/>
    <lineage>
        <taxon>Bacteria</taxon>
        <taxon>Pseudomonadati</taxon>
        <taxon>Pseudomonadota</taxon>
        <taxon>Gammaproteobacteria</taxon>
        <taxon>Lysobacterales</taxon>
        <taxon>Lysobacteraceae</taxon>
        <taxon>Xanthomonas</taxon>
    </lineage>
</organism>
<evidence type="ECO:0000313" key="7">
    <source>
        <dbReference type="Proteomes" id="UP000007069"/>
    </source>
</evidence>
<evidence type="ECO:0000256" key="3">
    <source>
        <dbReference type="ARBA" id="ARBA00023125"/>
    </source>
</evidence>
<comment type="similarity">
    <text evidence="1">Belongs to the LysR transcriptional regulatory family.</text>
</comment>
<dbReference type="GO" id="GO:0006351">
    <property type="term" value="P:DNA-templated transcription"/>
    <property type="evidence" value="ECO:0007669"/>
    <property type="project" value="TreeGrafter"/>
</dbReference>
<dbReference type="SUPFAM" id="SSF46785">
    <property type="entry name" value="Winged helix' DNA-binding domain"/>
    <property type="match status" value="1"/>
</dbReference>
<evidence type="ECO:0000256" key="4">
    <source>
        <dbReference type="ARBA" id="ARBA00023163"/>
    </source>
</evidence>
<sequence>MWPCGSPSKCIRTKAHVRRVCSCDKSAASTNTVCRIQTILAAGAVVDRFDAMQAFARVVETGSFTKAAEHLDMSRASVTQLVQQLEARLRVKLLNRTTRRVQVTADGAAYYERVLRLLADLDDAETSLSVAASLPRGRLRVDVPSPLARLILMPALPAFHARYPEIQLDMGVSDRRVDLIGENVDCVIRGGTITDQSLIARHVGDLQAGVYAAPDYLQRLGTPTHPTELENTRHRCVGFMRWGSSTTVPYVMQRGDEAVRVHGRHVVAADDGNAYLAAGLAGMGVLWLPVYMANAHVASGELVPIFQDWQLEAMPLSIAFPPNRHVSAKLRVFIDWVIALMAEHAPVMAPAPR</sequence>
<dbReference type="CDD" id="cd08472">
    <property type="entry name" value="PBP2_CrgA_like_3"/>
    <property type="match status" value="1"/>
</dbReference>
<dbReference type="KEGG" id="xcv:XCV3880"/>
<dbReference type="HOGENOM" id="CLU_039613_16_3_6"/>
<reference evidence="6 7" key="1">
    <citation type="journal article" date="2005" name="J. Bacteriol.">
        <title>Insights into genome plasticity and pathogenicity of the plant pathogenic Bacterium Xanthomonas campestris pv. vesicatoria revealed by the complete genome sequence.</title>
        <authorList>
            <person name="Thieme F."/>
            <person name="Koebnik R."/>
            <person name="Bekel T."/>
            <person name="Berger C."/>
            <person name="Boch J."/>
            <person name="Buettner D."/>
            <person name="Caldana C."/>
            <person name="Gaigalat L."/>
            <person name="Goesmann A."/>
            <person name="Kay S."/>
            <person name="Kirchner O."/>
            <person name="Lanz C."/>
            <person name="Linke B."/>
            <person name="McHardy A.C."/>
            <person name="Meyer F."/>
            <person name="Mittenhuber G."/>
            <person name="Nies D.H."/>
            <person name="Niesbach-Kloesgen U."/>
            <person name="Patschkowski T."/>
            <person name="Rueckert C."/>
            <person name="Rupp O."/>
            <person name="Schneicker S."/>
            <person name="Schuster S.C."/>
            <person name="Vorhoelter F.J."/>
            <person name="Weber E."/>
            <person name="Puehler A."/>
            <person name="Bonas U."/>
            <person name="Bartels D."/>
            <person name="Kaiser O."/>
        </authorList>
    </citation>
    <scope>NUCLEOTIDE SEQUENCE [LARGE SCALE GENOMIC DNA]</scope>
    <source>
        <strain evidence="6 7">85-10</strain>
    </source>
</reference>
<dbReference type="InterPro" id="IPR000847">
    <property type="entry name" value="LysR_HTH_N"/>
</dbReference>
<proteinExistence type="inferred from homology"/>
<keyword evidence="3" id="KW-0238">DNA-binding</keyword>
<dbReference type="STRING" id="456327.BJD11_03240"/>
<keyword evidence="4" id="KW-0804">Transcription</keyword>
<evidence type="ECO:0000256" key="2">
    <source>
        <dbReference type="ARBA" id="ARBA00023015"/>
    </source>
</evidence>
<dbReference type="AlphaFoldDB" id="Q3BNQ2"/>
<evidence type="ECO:0000259" key="5">
    <source>
        <dbReference type="PROSITE" id="PS50931"/>
    </source>
</evidence>
<dbReference type="SUPFAM" id="SSF53850">
    <property type="entry name" value="Periplasmic binding protein-like II"/>
    <property type="match status" value="1"/>
</dbReference>
<dbReference type="Proteomes" id="UP000007069">
    <property type="component" value="Chromosome"/>
</dbReference>
<dbReference type="Pfam" id="PF03466">
    <property type="entry name" value="LysR_substrate"/>
    <property type="match status" value="1"/>
</dbReference>
<protein>
    <submittedName>
        <fullName evidence="6">Transcriptional regulator, LysR family</fullName>
    </submittedName>
</protein>
<accession>Q3BNQ2</accession>
<gene>
    <name evidence="6" type="ordered locus">XCV3880</name>
</gene>
<keyword evidence="2" id="KW-0805">Transcription regulation</keyword>